<dbReference type="VEuPathDB" id="FungiDB:TRIVIDRAFT_44769"/>
<dbReference type="OMA" id="TIELRWV"/>
<dbReference type="EMBL" id="ABDF02000087">
    <property type="protein sequence ID" value="EHK18041.1"/>
    <property type="molecule type" value="Genomic_DNA"/>
</dbReference>
<evidence type="ECO:0000313" key="2">
    <source>
        <dbReference type="EMBL" id="EHK18041.1"/>
    </source>
</evidence>
<reference evidence="2 3" key="1">
    <citation type="journal article" date="2011" name="Genome Biol.">
        <title>Comparative genome sequence analysis underscores mycoparasitism as the ancestral life style of Trichoderma.</title>
        <authorList>
            <person name="Kubicek C.P."/>
            <person name="Herrera-Estrella A."/>
            <person name="Seidl-Seiboth V."/>
            <person name="Martinez D.A."/>
            <person name="Druzhinina I.S."/>
            <person name="Thon M."/>
            <person name="Zeilinger S."/>
            <person name="Casas-Flores S."/>
            <person name="Horwitz B.A."/>
            <person name="Mukherjee P.K."/>
            <person name="Mukherjee M."/>
            <person name="Kredics L."/>
            <person name="Alcaraz L.D."/>
            <person name="Aerts A."/>
            <person name="Antal Z."/>
            <person name="Atanasova L."/>
            <person name="Cervantes-Badillo M.G."/>
            <person name="Challacombe J."/>
            <person name="Chertkov O."/>
            <person name="McCluskey K."/>
            <person name="Coulpier F."/>
            <person name="Deshpande N."/>
            <person name="von Doehren H."/>
            <person name="Ebbole D.J."/>
            <person name="Esquivel-Naranjo E.U."/>
            <person name="Fekete E."/>
            <person name="Flipphi M."/>
            <person name="Glaser F."/>
            <person name="Gomez-Rodriguez E.Y."/>
            <person name="Gruber S."/>
            <person name="Han C."/>
            <person name="Henrissat B."/>
            <person name="Hermosa R."/>
            <person name="Hernandez-Onate M."/>
            <person name="Karaffa L."/>
            <person name="Kosti I."/>
            <person name="Le Crom S."/>
            <person name="Lindquist E."/>
            <person name="Lucas S."/>
            <person name="Luebeck M."/>
            <person name="Luebeck P.S."/>
            <person name="Margeot A."/>
            <person name="Metz B."/>
            <person name="Misra M."/>
            <person name="Nevalainen H."/>
            <person name="Omann M."/>
            <person name="Packer N."/>
            <person name="Perrone G."/>
            <person name="Uresti-Rivera E.E."/>
            <person name="Salamov A."/>
            <person name="Schmoll M."/>
            <person name="Seiboth B."/>
            <person name="Shapiro H."/>
            <person name="Sukno S."/>
            <person name="Tamayo-Ramos J.A."/>
            <person name="Tisch D."/>
            <person name="Wiest A."/>
            <person name="Wilkinson H.H."/>
            <person name="Zhang M."/>
            <person name="Coutinho P.M."/>
            <person name="Kenerley C.M."/>
            <person name="Monte E."/>
            <person name="Baker S.E."/>
            <person name="Grigoriev I.V."/>
        </authorList>
    </citation>
    <scope>NUCLEOTIDE SEQUENCE [LARGE SCALE GENOMIC DNA]</scope>
    <source>
        <strain evidence="3">Gv29-8 / FGSC 10586</strain>
    </source>
</reference>
<gene>
    <name evidence="2" type="ORF">TRIVIDRAFT_44769</name>
</gene>
<dbReference type="HOGENOM" id="CLU_105480_0_0_1"/>
<feature type="transmembrane region" description="Helical" evidence="1">
    <location>
        <begin position="136"/>
        <end position="156"/>
    </location>
</feature>
<organism evidence="2 3">
    <name type="scientific">Hypocrea virens (strain Gv29-8 / FGSC 10586)</name>
    <name type="common">Gliocladium virens</name>
    <name type="synonym">Trichoderma virens</name>
    <dbReference type="NCBI Taxonomy" id="413071"/>
    <lineage>
        <taxon>Eukaryota</taxon>
        <taxon>Fungi</taxon>
        <taxon>Dikarya</taxon>
        <taxon>Ascomycota</taxon>
        <taxon>Pezizomycotina</taxon>
        <taxon>Sordariomycetes</taxon>
        <taxon>Hypocreomycetidae</taxon>
        <taxon>Hypocreales</taxon>
        <taxon>Hypocreaceae</taxon>
        <taxon>Trichoderma</taxon>
    </lineage>
</organism>
<dbReference type="Proteomes" id="UP000007115">
    <property type="component" value="Unassembled WGS sequence"/>
</dbReference>
<comment type="caution">
    <text evidence="2">The sequence shown here is derived from an EMBL/GenBank/DDBJ whole genome shotgun (WGS) entry which is preliminary data.</text>
</comment>
<sequence length="157" mass="18583">MKSKHEPRASFLSLPTEIHLQISKLLIYPDALSLKYTNRYFHSFVDTGINLKVEWLVERRRLHLECPNNKRCDLGTDLRFCRGSVALLMKRRREHIECESRPGLGCIIYGTPTCPNRRRRMKAWQRWLETKFTIELRWVLLALLVALCSWVCTILLN</sequence>
<dbReference type="STRING" id="413071.G9N5J9"/>
<keyword evidence="3" id="KW-1185">Reference proteome</keyword>
<dbReference type="AlphaFoldDB" id="G9N5J9"/>
<dbReference type="GeneID" id="25794343"/>
<dbReference type="OrthoDB" id="5281164at2759"/>
<name>G9N5J9_HYPVG</name>
<keyword evidence="1" id="KW-1133">Transmembrane helix</keyword>
<protein>
    <recommendedName>
        <fullName evidence="4">F-box domain-containing protein</fullName>
    </recommendedName>
</protein>
<evidence type="ECO:0008006" key="4">
    <source>
        <dbReference type="Google" id="ProtNLM"/>
    </source>
</evidence>
<keyword evidence="1" id="KW-0472">Membrane</keyword>
<dbReference type="RefSeq" id="XP_013952240.1">
    <property type="nucleotide sequence ID" value="XM_014096765.1"/>
</dbReference>
<keyword evidence="1" id="KW-0812">Transmembrane</keyword>
<dbReference type="InParanoid" id="G9N5J9"/>
<evidence type="ECO:0000313" key="3">
    <source>
        <dbReference type="Proteomes" id="UP000007115"/>
    </source>
</evidence>
<evidence type="ECO:0000256" key="1">
    <source>
        <dbReference type="SAM" id="Phobius"/>
    </source>
</evidence>
<dbReference type="eggNOG" id="ENOG502STPT">
    <property type="taxonomic scope" value="Eukaryota"/>
</dbReference>
<accession>G9N5J9</accession>
<proteinExistence type="predicted"/>